<name>A0ABU9J502_9GAMM</name>
<keyword evidence="1" id="KW-0472">Membrane</keyword>
<evidence type="ECO:0000313" key="2">
    <source>
        <dbReference type="EMBL" id="MEL1266335.1"/>
    </source>
</evidence>
<evidence type="ECO:0000256" key="1">
    <source>
        <dbReference type="SAM" id="Phobius"/>
    </source>
</evidence>
<gene>
    <name evidence="2" type="ORF">AAD027_18440</name>
</gene>
<dbReference type="EMBL" id="JBBWWT010000014">
    <property type="protein sequence ID" value="MEL1266335.1"/>
    <property type="molecule type" value="Genomic_DNA"/>
</dbReference>
<organism evidence="2 3">
    <name type="scientific">Pseudoxanthomonas putridarboris</name>
    <dbReference type="NCBI Taxonomy" id="752605"/>
    <lineage>
        <taxon>Bacteria</taxon>
        <taxon>Pseudomonadati</taxon>
        <taxon>Pseudomonadota</taxon>
        <taxon>Gammaproteobacteria</taxon>
        <taxon>Lysobacterales</taxon>
        <taxon>Lysobacteraceae</taxon>
        <taxon>Pseudoxanthomonas</taxon>
    </lineage>
</organism>
<dbReference type="RefSeq" id="WP_341727504.1">
    <property type="nucleotide sequence ID" value="NZ_JBBWWT010000014.1"/>
</dbReference>
<keyword evidence="1" id="KW-0812">Transmembrane</keyword>
<proteinExistence type="predicted"/>
<evidence type="ECO:0000313" key="3">
    <source>
        <dbReference type="Proteomes" id="UP001459204"/>
    </source>
</evidence>
<sequence length="155" mass="16377">MSIQQFRLPPRSLLLAGSLALTGIVAFSIHVWMLAVGVPVPLSQPPVWARWLDSSLVAGAVLVFLKLAHLRIGHLGVLTRTLIAAGILMAIQETLRARIMSGVVTAAWTASALGLVRSLASSVAGKSADRASRPHDGAAKGLCRFCEFVGRGGFR</sequence>
<dbReference type="Proteomes" id="UP001459204">
    <property type="component" value="Unassembled WGS sequence"/>
</dbReference>
<reference evidence="2 3" key="1">
    <citation type="submission" date="2024-04" db="EMBL/GenBank/DDBJ databases">
        <title>Draft genome sequence of Pseudoxanthomonas putridarboris WD12.</title>
        <authorList>
            <person name="Oh J."/>
        </authorList>
    </citation>
    <scope>NUCLEOTIDE SEQUENCE [LARGE SCALE GENOMIC DNA]</scope>
    <source>
        <strain evidence="2 3">WD12</strain>
    </source>
</reference>
<comment type="caution">
    <text evidence="2">The sequence shown here is derived from an EMBL/GenBank/DDBJ whole genome shotgun (WGS) entry which is preliminary data.</text>
</comment>
<protein>
    <submittedName>
        <fullName evidence="2">Uncharacterized protein</fullName>
    </submittedName>
</protein>
<feature type="transmembrane region" description="Helical" evidence="1">
    <location>
        <begin position="12"/>
        <end position="35"/>
    </location>
</feature>
<accession>A0ABU9J502</accession>
<keyword evidence="1" id="KW-1133">Transmembrane helix</keyword>
<feature type="transmembrane region" description="Helical" evidence="1">
    <location>
        <begin position="97"/>
        <end position="116"/>
    </location>
</feature>
<keyword evidence="3" id="KW-1185">Reference proteome</keyword>